<feature type="transmembrane region" description="Helical" evidence="1">
    <location>
        <begin position="121"/>
        <end position="139"/>
    </location>
</feature>
<dbReference type="EMBL" id="SGJD01004591">
    <property type="protein sequence ID" value="KAB0391440.1"/>
    <property type="molecule type" value="Genomic_DNA"/>
</dbReference>
<comment type="caution">
    <text evidence="2">The sequence shown here is derived from an EMBL/GenBank/DDBJ whole genome shotgun (WGS) entry which is preliminary data.</text>
</comment>
<evidence type="ECO:0000256" key="1">
    <source>
        <dbReference type="SAM" id="Phobius"/>
    </source>
</evidence>
<keyword evidence="3" id="KW-1185">Reference proteome</keyword>
<organism evidence="2 3">
    <name type="scientific">Balaenoptera physalus</name>
    <name type="common">Fin whale</name>
    <name type="synonym">Balaena physalus</name>
    <dbReference type="NCBI Taxonomy" id="9770"/>
    <lineage>
        <taxon>Eukaryota</taxon>
        <taxon>Metazoa</taxon>
        <taxon>Chordata</taxon>
        <taxon>Craniata</taxon>
        <taxon>Vertebrata</taxon>
        <taxon>Euteleostomi</taxon>
        <taxon>Mammalia</taxon>
        <taxon>Eutheria</taxon>
        <taxon>Laurasiatheria</taxon>
        <taxon>Artiodactyla</taxon>
        <taxon>Whippomorpha</taxon>
        <taxon>Cetacea</taxon>
        <taxon>Mysticeti</taxon>
        <taxon>Balaenopteridae</taxon>
        <taxon>Balaenoptera</taxon>
    </lineage>
</organism>
<name>A0A643BUL0_BALPH</name>
<dbReference type="PANTHER" id="PTHR19353:SF11">
    <property type="entry name" value="FATTY ACID DESATURASE 3"/>
    <property type="match status" value="1"/>
</dbReference>
<evidence type="ECO:0000313" key="3">
    <source>
        <dbReference type="Proteomes" id="UP000437017"/>
    </source>
</evidence>
<reference evidence="2 3" key="1">
    <citation type="journal article" date="2019" name="PLoS ONE">
        <title>Genomic analyses reveal an absence of contemporary introgressive admixture between fin whales and blue whales, despite known hybrids.</title>
        <authorList>
            <person name="Westbury M.V."/>
            <person name="Petersen B."/>
            <person name="Lorenzen E.D."/>
        </authorList>
    </citation>
    <scope>NUCLEOTIDE SEQUENCE [LARGE SCALE GENOMIC DNA]</scope>
    <source>
        <strain evidence="2">FinWhale-01</strain>
    </source>
</reference>
<accession>A0A643BUL0</accession>
<dbReference type="Proteomes" id="UP000437017">
    <property type="component" value="Unassembled WGS sequence"/>
</dbReference>
<dbReference type="GO" id="GO:0016020">
    <property type="term" value="C:membrane"/>
    <property type="evidence" value="ECO:0007669"/>
    <property type="project" value="TreeGrafter"/>
</dbReference>
<keyword evidence="1" id="KW-0472">Membrane</keyword>
<protein>
    <submittedName>
        <fullName evidence="2">Uncharacterized protein</fullName>
    </submittedName>
</protein>
<dbReference type="PANTHER" id="PTHR19353">
    <property type="entry name" value="FATTY ACID DESATURASE 2"/>
    <property type="match status" value="1"/>
</dbReference>
<dbReference type="AlphaFoldDB" id="A0A643BUL0"/>
<evidence type="ECO:0000313" key="2">
    <source>
        <dbReference type="EMBL" id="KAB0391440.1"/>
    </source>
</evidence>
<dbReference type="OrthoDB" id="260091at2759"/>
<gene>
    <name evidence="2" type="ORF">E2I00_012307</name>
</gene>
<keyword evidence="1" id="KW-1133">Transmembrane helix</keyword>
<dbReference type="GO" id="GO:0006629">
    <property type="term" value="P:lipid metabolic process"/>
    <property type="evidence" value="ECO:0007669"/>
    <property type="project" value="TreeGrafter"/>
</dbReference>
<keyword evidence="1" id="KW-0812">Transmembrane</keyword>
<dbReference type="GO" id="GO:0016717">
    <property type="term" value="F:oxidoreductase activity, acting on paired donors, with oxidation of a pair of donors resulting in the reduction of molecular oxygen to two molecules of water"/>
    <property type="evidence" value="ECO:0007669"/>
    <property type="project" value="TreeGrafter"/>
</dbReference>
<feature type="transmembrane region" description="Helical" evidence="1">
    <location>
        <begin position="94"/>
        <end position="115"/>
    </location>
</feature>
<proteinExistence type="predicted"/>
<dbReference type="InterPro" id="IPR012171">
    <property type="entry name" value="Fatty_acid_desaturase"/>
</dbReference>
<feature type="non-terminal residue" evidence="2">
    <location>
        <position position="1"/>
    </location>
</feature>
<sequence>PHPGHRDACLAHHLRPRPRLLPSTLSTLILAIPPAQSWCLQQDLGHTYVFRKSGGAMSPAVCDEADVGLLCPLVELLQLPVPRQARHLPQGPDVAVAPIFLLGFYAHFFLSYIPFYGLPGALLLLVAVSFLVSHWFVWITQMKHIPKEIGHGKQPGLGQVSAGSNLQSGALALHRLVQRTPQLPDRASLFPMMPRHNYGRMAPLVKALCSRHGLSYEVKPFPTTLVDIIGSLKKSGDIWLEAYLHQKQCIPRGQNLQTEYKQQELLHGGILRLLQTPCQWLDKLYPSMRLNLMMSIAVKRAHTNSIDFDPKLLSPKKHYLI</sequence>